<evidence type="ECO:0000256" key="2">
    <source>
        <dbReference type="ARBA" id="ARBA00022598"/>
    </source>
</evidence>
<comment type="catalytic activity">
    <reaction evidence="8">
        <text>a 3'-end 3'-phospho-ribonucleotide-RNA + a 5'-end dephospho-ribonucleoside-RNA + GTP = a ribonucleotidyl-ribonucleotide-RNA + GMP + diphosphate</text>
        <dbReference type="Rhea" id="RHEA:68076"/>
        <dbReference type="Rhea" id="RHEA-COMP:10463"/>
        <dbReference type="Rhea" id="RHEA-COMP:13936"/>
        <dbReference type="Rhea" id="RHEA-COMP:17355"/>
        <dbReference type="ChEBI" id="CHEBI:33019"/>
        <dbReference type="ChEBI" id="CHEBI:37565"/>
        <dbReference type="ChEBI" id="CHEBI:58115"/>
        <dbReference type="ChEBI" id="CHEBI:83062"/>
        <dbReference type="ChEBI" id="CHEBI:138284"/>
        <dbReference type="ChEBI" id="CHEBI:173118"/>
        <dbReference type="EC" id="6.5.1.8"/>
    </reaction>
</comment>
<protein>
    <recommendedName>
        <fullName evidence="13">tRNA-splicing ligase RtcB</fullName>
        <ecNumber evidence="13">6.5.1.-</ecNumber>
    </recommendedName>
</protein>
<sequence length="484" mass="52921">MAEWSGPLQKIDDWRWRIPRDYKHGMKVEGVIYASEKMIKAIRKDQAPEQVANVAFLPGIVGKSLAMPDIHWGYGFPIGGVAATLFGEGVISPGGVGFDINCGVRVVKTNLTKDEVLPRLEKLLSVLFRNIPSGVGSEGKLSFSPAELRKVMTQGAQYVISRGFGWPEDKDHIEEGGAMEGADPDAVSDKAIERGKDQLGTLGSGNHFLEIEVVERIFRPDIAEVFGLFEGQVIIMVHTGSRGFGHQICTDYLQKMQNAMNRYGIKVPDRQLACAPLDSPEGRGYFAAMASAANFAWANRQLITHWIRESFEEVFGKSARALGMEVLYDVAHNIAKIEEHEVDGKRLKLCVHRKGATRAFAAGHPAIPERFRSVGQPVLIPGDMGTGSYILVGTELAMKETFGSTCHGAGRVMSRSEADRTSRGRDIAAELEKQGILVMAESKATLREEIPEAYKDVGEVVEVVEQAGISKKVAYARPLGVIKG</sequence>
<dbReference type="InterPro" id="IPR001233">
    <property type="entry name" value="RtcB"/>
</dbReference>
<dbReference type="PANTHER" id="PTHR11118">
    <property type="entry name" value="RNA-SPLICING LIGASE RTCB HOMOLOG"/>
    <property type="match status" value="1"/>
</dbReference>
<feature type="binding site" evidence="12">
    <location>
        <position position="238"/>
    </location>
    <ligand>
        <name>Mn(2+)</name>
        <dbReference type="ChEBI" id="CHEBI:29035"/>
        <label>2</label>
    </ligand>
</feature>
<feature type="binding site" evidence="12">
    <location>
        <position position="207"/>
    </location>
    <ligand>
        <name>Mn(2+)</name>
        <dbReference type="ChEBI" id="CHEBI:29035"/>
        <label>1</label>
    </ligand>
</feature>
<dbReference type="InterPro" id="IPR036025">
    <property type="entry name" value="RtcB-like_sf"/>
</dbReference>
<keyword evidence="6 11" id="KW-0342">GTP-binding</keyword>
<dbReference type="GO" id="GO:0003972">
    <property type="term" value="F:RNA ligase (ATP) activity"/>
    <property type="evidence" value="ECO:0007669"/>
    <property type="project" value="TreeGrafter"/>
</dbReference>
<dbReference type="PANTHER" id="PTHR11118:SF1">
    <property type="entry name" value="RNA-SPLICING LIGASE RTCB HOMOLOG"/>
    <property type="match status" value="1"/>
</dbReference>
<evidence type="ECO:0000256" key="5">
    <source>
        <dbReference type="ARBA" id="ARBA00022800"/>
    </source>
</evidence>
<name>A0A7V3YFX2_9BACT</name>
<evidence type="ECO:0000256" key="8">
    <source>
        <dbReference type="ARBA" id="ARBA00047746"/>
    </source>
</evidence>
<feature type="binding site" evidence="11">
    <location>
        <position position="483"/>
    </location>
    <ligand>
        <name>GMP</name>
        <dbReference type="ChEBI" id="CHEBI:58115"/>
    </ligand>
</feature>
<evidence type="ECO:0000256" key="6">
    <source>
        <dbReference type="ARBA" id="ARBA00023134"/>
    </source>
</evidence>
<dbReference type="EC" id="6.5.1.-" evidence="13"/>
<evidence type="ECO:0000256" key="10">
    <source>
        <dbReference type="PIRSR" id="PIRSR601233-1"/>
    </source>
</evidence>
<evidence type="ECO:0000256" key="9">
    <source>
        <dbReference type="ARBA" id="ARBA00049514"/>
    </source>
</evidence>
<dbReference type="AlphaFoldDB" id="A0A7V3YFX2"/>
<dbReference type="GO" id="GO:0042245">
    <property type="term" value="P:RNA repair"/>
    <property type="evidence" value="ECO:0007669"/>
    <property type="project" value="UniProtKB-KW"/>
</dbReference>
<keyword evidence="3 12" id="KW-0479">Metal-binding</keyword>
<comment type="caution">
    <text evidence="14">The sequence shown here is derived from an EMBL/GenBank/DDBJ whole genome shotgun (WGS) entry which is preliminary data.</text>
</comment>
<dbReference type="Gene3D" id="3.90.1860.10">
    <property type="entry name" value="tRNA-splicing ligase RtcB"/>
    <property type="match status" value="1"/>
</dbReference>
<comment type="cofactor">
    <cofactor evidence="12 13">
        <name>Mn(2+)</name>
        <dbReference type="ChEBI" id="CHEBI:29035"/>
    </cofactor>
    <text evidence="12 13">Binds 2 manganese ions per subunit.</text>
</comment>
<comment type="catalytic activity">
    <reaction evidence="9">
        <text>a 3'-end 2',3'-cyclophospho-ribonucleotide-RNA + a 5'-end dephospho-ribonucleoside-RNA + GTP + H2O = a ribonucleotidyl-ribonucleotide-RNA + GMP + diphosphate + H(+)</text>
        <dbReference type="Rhea" id="RHEA:68080"/>
        <dbReference type="Rhea" id="RHEA-COMP:10464"/>
        <dbReference type="Rhea" id="RHEA-COMP:13936"/>
        <dbReference type="Rhea" id="RHEA-COMP:17355"/>
        <dbReference type="ChEBI" id="CHEBI:15377"/>
        <dbReference type="ChEBI" id="CHEBI:15378"/>
        <dbReference type="ChEBI" id="CHEBI:33019"/>
        <dbReference type="ChEBI" id="CHEBI:37565"/>
        <dbReference type="ChEBI" id="CHEBI:58115"/>
        <dbReference type="ChEBI" id="CHEBI:83064"/>
        <dbReference type="ChEBI" id="CHEBI:138284"/>
        <dbReference type="ChEBI" id="CHEBI:173118"/>
        <dbReference type="EC" id="6.5.1.8"/>
    </reaction>
</comment>
<dbReference type="SUPFAM" id="SSF103365">
    <property type="entry name" value="Hypothetical protein PH1602"/>
    <property type="match status" value="1"/>
</dbReference>
<dbReference type="FunFam" id="3.90.1860.10:FF:000001">
    <property type="entry name" value="tRNA-splicing ligase RtcB homolog"/>
    <property type="match status" value="1"/>
</dbReference>
<dbReference type="GO" id="GO:0170057">
    <property type="term" value="F:RNA ligase (GTP) activity"/>
    <property type="evidence" value="ECO:0007669"/>
    <property type="project" value="UniProtKB-EC"/>
</dbReference>
<organism evidence="14">
    <name type="scientific">Candidatus Caldatribacterium californiense</name>
    <dbReference type="NCBI Taxonomy" id="1454726"/>
    <lineage>
        <taxon>Bacteria</taxon>
        <taxon>Pseudomonadati</taxon>
        <taxon>Atribacterota</taxon>
        <taxon>Atribacteria</taxon>
        <taxon>Atribacterales</taxon>
        <taxon>Candidatus Caldatribacteriaceae</taxon>
        <taxon>Candidatus Caldatribacterium</taxon>
    </lineage>
</organism>
<accession>A0A7V3YFX2</accession>
<evidence type="ECO:0000256" key="7">
    <source>
        <dbReference type="ARBA" id="ARBA00023211"/>
    </source>
</evidence>
<comment type="subunit">
    <text evidence="13">Monomer.</text>
</comment>
<feature type="binding site" evidence="11">
    <location>
        <begin position="407"/>
        <end position="410"/>
    </location>
    <ligand>
        <name>GMP</name>
        <dbReference type="ChEBI" id="CHEBI:58115"/>
    </ligand>
</feature>
<comment type="similarity">
    <text evidence="1 13">Belongs to the RtcB family.</text>
</comment>
<feature type="active site" description="GMP-histidine intermediate" evidence="10">
    <location>
        <position position="407"/>
    </location>
</feature>
<reference evidence="14" key="1">
    <citation type="journal article" date="2020" name="mSystems">
        <title>Genome- and Community-Level Interaction Insights into Carbon Utilization and Element Cycling Functions of Hydrothermarchaeota in Hydrothermal Sediment.</title>
        <authorList>
            <person name="Zhou Z."/>
            <person name="Liu Y."/>
            <person name="Xu W."/>
            <person name="Pan J."/>
            <person name="Luo Z.H."/>
            <person name="Li M."/>
        </authorList>
    </citation>
    <scope>NUCLEOTIDE SEQUENCE [LARGE SCALE GENOMIC DNA]</scope>
    <source>
        <strain evidence="14">SpSt-747</strain>
    </source>
</reference>
<dbReference type="GO" id="GO:0005525">
    <property type="term" value="F:GTP binding"/>
    <property type="evidence" value="ECO:0007669"/>
    <property type="project" value="UniProtKB-KW"/>
</dbReference>
<feature type="binding site" evidence="12">
    <location>
        <position position="332"/>
    </location>
    <ligand>
        <name>Mn(2+)</name>
        <dbReference type="ChEBI" id="CHEBI:29035"/>
        <label>2</label>
    </ligand>
</feature>
<dbReference type="PROSITE" id="PS01288">
    <property type="entry name" value="UPF0027"/>
    <property type="match status" value="1"/>
</dbReference>
<dbReference type="Pfam" id="PF01139">
    <property type="entry name" value="RtcB"/>
    <property type="match status" value="1"/>
</dbReference>
<keyword evidence="5" id="KW-0692">RNA repair</keyword>
<dbReference type="GO" id="GO:0006396">
    <property type="term" value="P:RNA processing"/>
    <property type="evidence" value="ECO:0007669"/>
    <property type="project" value="InterPro"/>
</dbReference>
<evidence type="ECO:0000256" key="4">
    <source>
        <dbReference type="ARBA" id="ARBA00022741"/>
    </source>
</evidence>
<keyword evidence="4 11" id="KW-0547">Nucleotide-binding</keyword>
<keyword evidence="2 13" id="KW-0436">Ligase</keyword>
<proteinExistence type="inferred from homology"/>
<gene>
    <name evidence="13" type="primary">rtcB</name>
    <name evidence="14" type="ORF">ENV30_03225</name>
</gene>
<feature type="binding site" evidence="11">
    <location>
        <begin position="206"/>
        <end position="210"/>
    </location>
    <ligand>
        <name>GMP</name>
        <dbReference type="ChEBI" id="CHEBI:58115"/>
    </ligand>
</feature>
<evidence type="ECO:0000256" key="11">
    <source>
        <dbReference type="PIRSR" id="PIRSR601233-2"/>
    </source>
</evidence>
<feature type="binding site" evidence="12">
    <location>
        <position position="99"/>
    </location>
    <ligand>
        <name>Mn(2+)</name>
        <dbReference type="ChEBI" id="CHEBI:29035"/>
        <label>1</label>
    </ligand>
</feature>
<dbReference type="EMBL" id="DTFV01000046">
    <property type="protein sequence ID" value="HGI30310.1"/>
    <property type="molecule type" value="Genomic_DNA"/>
</dbReference>
<feature type="binding site" evidence="11">
    <location>
        <begin position="332"/>
        <end position="333"/>
    </location>
    <ligand>
        <name>GMP</name>
        <dbReference type="ChEBI" id="CHEBI:58115"/>
    </ligand>
</feature>
<evidence type="ECO:0000313" key="14">
    <source>
        <dbReference type="EMBL" id="HGI30310.1"/>
    </source>
</evidence>
<feature type="binding site" evidence="11">
    <location>
        <position position="388"/>
    </location>
    <ligand>
        <name>GMP</name>
        <dbReference type="ChEBI" id="CHEBI:58115"/>
    </ligand>
</feature>
<evidence type="ECO:0000256" key="3">
    <source>
        <dbReference type="ARBA" id="ARBA00022723"/>
    </source>
</evidence>
<dbReference type="GO" id="GO:0046872">
    <property type="term" value="F:metal ion binding"/>
    <property type="evidence" value="ECO:0007669"/>
    <property type="project" value="UniProtKB-UniRule"/>
</dbReference>
<evidence type="ECO:0000256" key="12">
    <source>
        <dbReference type="PIRSR" id="PIRSR601233-3"/>
    </source>
</evidence>
<feature type="binding site" evidence="11">
    <location>
        <begin position="381"/>
        <end position="384"/>
    </location>
    <ligand>
        <name>GMP</name>
        <dbReference type="ChEBI" id="CHEBI:58115"/>
    </ligand>
</feature>
<keyword evidence="7 12" id="KW-0464">Manganese</keyword>
<evidence type="ECO:0000256" key="13">
    <source>
        <dbReference type="RuleBase" id="RU371113"/>
    </source>
</evidence>
<evidence type="ECO:0000256" key="1">
    <source>
        <dbReference type="ARBA" id="ARBA00008071"/>
    </source>
</evidence>